<keyword evidence="4" id="KW-1185">Reference proteome</keyword>
<name>A0A1M2V173_MARNT</name>
<evidence type="ECO:0000259" key="2">
    <source>
        <dbReference type="Pfam" id="PF00561"/>
    </source>
</evidence>
<dbReference type="Proteomes" id="UP000183986">
    <property type="component" value="Unassembled WGS sequence"/>
</dbReference>
<evidence type="ECO:0000313" key="4">
    <source>
        <dbReference type="Proteomes" id="UP000183986"/>
    </source>
</evidence>
<dbReference type="Pfam" id="PF00561">
    <property type="entry name" value="Abhydrolase_1"/>
    <property type="match status" value="1"/>
</dbReference>
<dbReference type="OrthoDB" id="9780765at2"/>
<evidence type="ECO:0000256" key="1">
    <source>
        <dbReference type="ARBA" id="ARBA00022801"/>
    </source>
</evidence>
<dbReference type="GO" id="GO:0016787">
    <property type="term" value="F:hydrolase activity"/>
    <property type="evidence" value="ECO:0007669"/>
    <property type="project" value="UniProtKB-KW"/>
</dbReference>
<dbReference type="InterPro" id="IPR000073">
    <property type="entry name" value="AB_hydrolase_1"/>
</dbReference>
<dbReference type="PANTHER" id="PTHR43329">
    <property type="entry name" value="EPOXIDE HYDROLASE"/>
    <property type="match status" value="1"/>
</dbReference>
<comment type="caution">
    <text evidence="3">The sequence shown here is derived from an EMBL/GenBank/DDBJ whole genome shotgun (WGS) entry which is preliminary data.</text>
</comment>
<dbReference type="RefSeq" id="WP_072678047.1">
    <property type="nucleotide sequence ID" value="NZ_MPKY01000001.1"/>
</dbReference>
<dbReference type="SUPFAM" id="SSF53474">
    <property type="entry name" value="alpha/beta-Hydrolases"/>
    <property type="match status" value="1"/>
</dbReference>
<feature type="domain" description="AB hydrolase-1" evidence="2">
    <location>
        <begin position="44"/>
        <end position="169"/>
    </location>
</feature>
<proteinExistence type="predicted"/>
<organism evidence="3 4">
    <name type="scientific">Marinobacter nauticus</name>
    <name type="common">Marinobacter hydrocarbonoclasticus</name>
    <name type="synonym">Marinobacter aquaeolei</name>
    <dbReference type="NCBI Taxonomy" id="2743"/>
    <lineage>
        <taxon>Bacteria</taxon>
        <taxon>Pseudomonadati</taxon>
        <taxon>Pseudomonadota</taxon>
        <taxon>Gammaproteobacteria</taxon>
        <taxon>Pseudomonadales</taxon>
        <taxon>Marinobacteraceae</taxon>
        <taxon>Marinobacter</taxon>
    </lineage>
</organism>
<accession>A0A1M2V173</accession>
<dbReference type="EMBL" id="MPKY01000001">
    <property type="protein sequence ID" value="OJT01287.1"/>
    <property type="molecule type" value="Genomic_DNA"/>
</dbReference>
<dbReference type="PRINTS" id="PR00111">
    <property type="entry name" value="ABHYDROLASE"/>
</dbReference>
<reference evidence="3" key="1">
    <citation type="submission" date="2016-11" db="EMBL/GenBank/DDBJ databases">
        <title>Draft Genome Sequence of Marinobacter hydrocarbonoclasticus strain STW2, a polyaromatic aromatic hydrocarbon degrading and denitrifying bacterium from rhizosphere of Seagrass Enhalus acodoides.</title>
        <authorList>
            <person name="Ling J."/>
            <person name="Dong J."/>
        </authorList>
    </citation>
    <scope>NUCLEOTIDE SEQUENCE [LARGE SCALE GENOMIC DNA]</scope>
    <source>
        <strain evidence="3">STW2</strain>
    </source>
</reference>
<dbReference type="InterPro" id="IPR029058">
    <property type="entry name" value="AB_hydrolase_fold"/>
</dbReference>
<protein>
    <submittedName>
        <fullName evidence="3">Haloalkane dehalogenase</fullName>
    </submittedName>
</protein>
<dbReference type="NCBIfam" id="NF002043">
    <property type="entry name" value="PRK00870.1"/>
    <property type="match status" value="1"/>
</dbReference>
<gene>
    <name evidence="3" type="ORF">BEE62_15190</name>
</gene>
<evidence type="ECO:0000313" key="3">
    <source>
        <dbReference type="EMBL" id="OJT01287.1"/>
    </source>
</evidence>
<dbReference type="AlphaFoldDB" id="A0A1M2V173"/>
<sequence length="299" mass="33436">MRILRTDEARFAGLPDYPFQANYLDVEPGLRMHFVDHGPTNGTPVVMLHGEPSWSYLYRHMIPMVAEAGYRVLAPDLIGFGKSDKPASVTDYSYSRHMSWLTRWLEDLNLTNITLVCQNWGSLLGLRLAAEHHRRFNRIIVGNGMLPTGDSPVPAVFRAWKAFANHSPWFPVARIIQLGTERALSPGEMAAYEAPFPSAAFKAGARAFPGLVPISPDDPASAANREAWRILEKWRKPFITCFSNGDPITRGGDRHMQRRIPGALGQPHITLRGGHFLQEDSPREFARVILDALKAEMAA</sequence>
<dbReference type="PRINTS" id="PR00412">
    <property type="entry name" value="EPOXHYDRLASE"/>
</dbReference>
<dbReference type="InterPro" id="IPR000639">
    <property type="entry name" value="Epox_hydrolase-like"/>
</dbReference>
<keyword evidence="1" id="KW-0378">Hydrolase</keyword>
<dbReference type="Gene3D" id="3.40.50.1820">
    <property type="entry name" value="alpha/beta hydrolase"/>
    <property type="match status" value="1"/>
</dbReference>